<comment type="similarity">
    <text evidence="1">Belongs to the short-chain dehydrogenases/reductases (SDR) family.</text>
</comment>
<keyword evidence="3" id="KW-1185">Reference proteome</keyword>
<protein>
    <submittedName>
        <fullName evidence="2">NAD(P)-binding protein</fullName>
    </submittedName>
</protein>
<dbReference type="InterPro" id="IPR036291">
    <property type="entry name" value="NAD(P)-bd_dom_sf"/>
</dbReference>
<dbReference type="PANTHER" id="PTHR43544:SF26">
    <property type="entry name" value="SHORT CHAIN DEHYDROGENASE_REDUCTASE FAMILY OXIDOREDUCTASE (JCVI)"/>
    <property type="match status" value="1"/>
</dbReference>
<evidence type="ECO:0000256" key="1">
    <source>
        <dbReference type="ARBA" id="ARBA00006484"/>
    </source>
</evidence>
<dbReference type="Gene3D" id="3.40.50.720">
    <property type="entry name" value="NAD(P)-binding Rossmann-like Domain"/>
    <property type="match status" value="1"/>
</dbReference>
<evidence type="ECO:0000313" key="2">
    <source>
        <dbReference type="EMBL" id="KAE8380246.1"/>
    </source>
</evidence>
<dbReference type="SUPFAM" id="SSF51735">
    <property type="entry name" value="NAD(P)-binding Rossmann-fold domains"/>
    <property type="match status" value="1"/>
</dbReference>
<dbReference type="InterPro" id="IPR051468">
    <property type="entry name" value="Fungal_SecMetab_SDRs"/>
</dbReference>
<dbReference type="Pfam" id="PF00106">
    <property type="entry name" value="adh_short"/>
    <property type="match status" value="1"/>
</dbReference>
<evidence type="ECO:0000313" key="3">
    <source>
        <dbReference type="Proteomes" id="UP000326198"/>
    </source>
</evidence>
<dbReference type="EMBL" id="ML736184">
    <property type="protein sequence ID" value="KAE8380246.1"/>
    <property type="molecule type" value="Genomic_DNA"/>
</dbReference>
<organism evidence="2 3">
    <name type="scientific">Aspergillus bertholletiae</name>
    <dbReference type="NCBI Taxonomy" id="1226010"/>
    <lineage>
        <taxon>Eukaryota</taxon>
        <taxon>Fungi</taxon>
        <taxon>Dikarya</taxon>
        <taxon>Ascomycota</taxon>
        <taxon>Pezizomycotina</taxon>
        <taxon>Eurotiomycetes</taxon>
        <taxon>Eurotiomycetidae</taxon>
        <taxon>Eurotiales</taxon>
        <taxon>Aspergillaceae</taxon>
        <taxon>Aspergillus</taxon>
        <taxon>Aspergillus subgen. Circumdati</taxon>
    </lineage>
</organism>
<sequence length="248" mass="27034">MAPIVVLITGANRGIGKGLLELYLAKPNHSVIAANRNPDHPTSKALAGLPTADGTTLRIIKIDATSATDPFHAAEELISQGIDYIDILIANAGIALSWPKVSEVTTEHIQKHVDTNAYGFIRLYQAFLPLLKASHDPKLVTIGSASAFLTVRQNFIPMRNAAYAPTKLLQHWYTKAISEEEPWLTAFPIDPGWTQTDLGNRGAESFGVEKAVLTVEDSVRGVLGVIDASTRETHSGKLWKYDGNQEPW</sequence>
<dbReference type="PANTHER" id="PTHR43544">
    <property type="entry name" value="SHORT-CHAIN DEHYDROGENASE/REDUCTASE"/>
    <property type="match status" value="1"/>
</dbReference>
<dbReference type="GO" id="GO:0005737">
    <property type="term" value="C:cytoplasm"/>
    <property type="evidence" value="ECO:0007669"/>
    <property type="project" value="TreeGrafter"/>
</dbReference>
<proteinExistence type="inferred from homology"/>
<gene>
    <name evidence="2" type="ORF">BDV26DRAFT_303166</name>
</gene>
<accession>A0A5N7BEP4</accession>
<dbReference type="OrthoDB" id="9876299at2759"/>
<name>A0A5N7BEP4_9EURO</name>
<dbReference type="GO" id="GO:0016491">
    <property type="term" value="F:oxidoreductase activity"/>
    <property type="evidence" value="ECO:0007669"/>
    <property type="project" value="TreeGrafter"/>
</dbReference>
<dbReference type="PRINTS" id="PR00081">
    <property type="entry name" value="GDHRDH"/>
</dbReference>
<dbReference type="AlphaFoldDB" id="A0A5N7BEP4"/>
<reference evidence="2 3" key="1">
    <citation type="submission" date="2019-04" db="EMBL/GenBank/DDBJ databases">
        <title>Friends and foes A comparative genomics studyof 23 Aspergillus species from section Flavi.</title>
        <authorList>
            <consortium name="DOE Joint Genome Institute"/>
            <person name="Kjaerbolling I."/>
            <person name="Vesth T."/>
            <person name="Frisvad J.C."/>
            <person name="Nybo J.L."/>
            <person name="Theobald S."/>
            <person name="Kildgaard S."/>
            <person name="Isbrandt T."/>
            <person name="Kuo A."/>
            <person name="Sato A."/>
            <person name="Lyhne E.K."/>
            <person name="Kogle M.E."/>
            <person name="Wiebenga A."/>
            <person name="Kun R.S."/>
            <person name="Lubbers R.J."/>
            <person name="Makela M.R."/>
            <person name="Barry K."/>
            <person name="Chovatia M."/>
            <person name="Clum A."/>
            <person name="Daum C."/>
            <person name="Haridas S."/>
            <person name="He G."/>
            <person name="LaButti K."/>
            <person name="Lipzen A."/>
            <person name="Mondo S."/>
            <person name="Riley R."/>
            <person name="Salamov A."/>
            <person name="Simmons B.A."/>
            <person name="Magnuson J.K."/>
            <person name="Henrissat B."/>
            <person name="Mortensen U.H."/>
            <person name="Larsen T.O."/>
            <person name="Devries R.P."/>
            <person name="Grigoriev I.V."/>
            <person name="Machida M."/>
            <person name="Baker S.E."/>
            <person name="Andersen M.R."/>
        </authorList>
    </citation>
    <scope>NUCLEOTIDE SEQUENCE [LARGE SCALE GENOMIC DNA]</scope>
    <source>
        <strain evidence="2 3">IBT 29228</strain>
    </source>
</reference>
<dbReference type="Proteomes" id="UP000326198">
    <property type="component" value="Unassembled WGS sequence"/>
</dbReference>
<dbReference type="InterPro" id="IPR002347">
    <property type="entry name" value="SDR_fam"/>
</dbReference>